<evidence type="ECO:0000256" key="2">
    <source>
        <dbReference type="ARBA" id="ARBA00022771"/>
    </source>
</evidence>
<evidence type="ECO:0000256" key="1">
    <source>
        <dbReference type="ARBA" id="ARBA00022723"/>
    </source>
</evidence>
<feature type="compositionally biased region" description="Basic and acidic residues" evidence="6">
    <location>
        <begin position="492"/>
        <end position="501"/>
    </location>
</feature>
<evidence type="ECO:0000256" key="6">
    <source>
        <dbReference type="SAM" id="MobiDB-lite"/>
    </source>
</evidence>
<dbReference type="InterPro" id="IPR011011">
    <property type="entry name" value="Znf_FYVE_PHD"/>
</dbReference>
<dbReference type="PROSITE" id="PS01359">
    <property type="entry name" value="ZF_PHD_1"/>
    <property type="match status" value="1"/>
</dbReference>
<keyword evidence="9" id="KW-1185">Reference proteome</keyword>
<keyword evidence="1" id="KW-0479">Metal-binding</keyword>
<organism evidence="8 9">
    <name type="scientific">Nesidiocoris tenuis</name>
    <dbReference type="NCBI Taxonomy" id="355587"/>
    <lineage>
        <taxon>Eukaryota</taxon>
        <taxon>Metazoa</taxon>
        <taxon>Ecdysozoa</taxon>
        <taxon>Arthropoda</taxon>
        <taxon>Hexapoda</taxon>
        <taxon>Insecta</taxon>
        <taxon>Pterygota</taxon>
        <taxon>Neoptera</taxon>
        <taxon>Paraneoptera</taxon>
        <taxon>Hemiptera</taxon>
        <taxon>Heteroptera</taxon>
        <taxon>Panheteroptera</taxon>
        <taxon>Cimicomorpha</taxon>
        <taxon>Miridae</taxon>
        <taxon>Dicyphina</taxon>
        <taxon>Nesidiocoris</taxon>
    </lineage>
</organism>
<dbReference type="Proteomes" id="UP001307889">
    <property type="component" value="Chromosome 10"/>
</dbReference>
<dbReference type="SMART" id="SM00249">
    <property type="entry name" value="PHD"/>
    <property type="match status" value="1"/>
</dbReference>
<keyword evidence="3" id="KW-0862">Zinc</keyword>
<reference evidence="8 9" key="1">
    <citation type="submission" date="2023-09" db="EMBL/GenBank/DDBJ databases">
        <title>Nesidiocoris tenuis whole genome shotgun sequence.</title>
        <authorList>
            <person name="Shibata T."/>
            <person name="Shimoda M."/>
            <person name="Kobayashi T."/>
            <person name="Uehara T."/>
        </authorList>
    </citation>
    <scope>NUCLEOTIDE SEQUENCE [LARGE SCALE GENOMIC DNA]</scope>
    <source>
        <strain evidence="8 9">Japan</strain>
    </source>
</reference>
<dbReference type="InterPro" id="IPR019786">
    <property type="entry name" value="Zinc_finger_PHD-type_CS"/>
</dbReference>
<name>A0ABN7B4G2_9HEMI</name>
<dbReference type="PROSITE" id="PS50016">
    <property type="entry name" value="ZF_PHD_2"/>
    <property type="match status" value="1"/>
</dbReference>
<evidence type="ECO:0000256" key="4">
    <source>
        <dbReference type="PROSITE-ProRule" id="PRU00146"/>
    </source>
</evidence>
<feature type="region of interest" description="Disordered" evidence="6">
    <location>
        <begin position="338"/>
        <end position="414"/>
    </location>
</feature>
<keyword evidence="2 4" id="KW-0863">Zinc-finger</keyword>
<accession>A0ABN7B4G2</accession>
<gene>
    <name evidence="8" type="ORF">NTJ_12122</name>
</gene>
<keyword evidence="5" id="KW-0175">Coiled coil</keyword>
<dbReference type="EMBL" id="AP028918">
    <property type="protein sequence ID" value="BES99305.1"/>
    <property type="molecule type" value="Genomic_DNA"/>
</dbReference>
<dbReference type="InterPro" id="IPR001965">
    <property type="entry name" value="Znf_PHD"/>
</dbReference>
<feature type="coiled-coil region" evidence="5">
    <location>
        <begin position="78"/>
        <end position="128"/>
    </location>
</feature>
<feature type="region of interest" description="Disordered" evidence="6">
    <location>
        <begin position="452"/>
        <end position="554"/>
    </location>
</feature>
<evidence type="ECO:0000313" key="9">
    <source>
        <dbReference type="Proteomes" id="UP001307889"/>
    </source>
</evidence>
<feature type="compositionally biased region" description="Low complexity" evidence="6">
    <location>
        <begin position="393"/>
        <end position="408"/>
    </location>
</feature>
<evidence type="ECO:0000256" key="3">
    <source>
        <dbReference type="ARBA" id="ARBA00022833"/>
    </source>
</evidence>
<evidence type="ECO:0000259" key="7">
    <source>
        <dbReference type="PROSITE" id="PS50016"/>
    </source>
</evidence>
<evidence type="ECO:0000256" key="5">
    <source>
        <dbReference type="SAM" id="Coils"/>
    </source>
</evidence>
<sequence length="554" mass="62368">MECAKCDSANPPADPVKCATCAQRFHASCTRLESLDKWTRMSYEKREAWRCDLCRHSDESPKPPTEPPVWYTSLLSDLHAIKNDLQSVRSENDLLKSQLAKVRTDDLSTTLKKENTDLRQQIADLTETKKSSCVGGLSGAYCYLEFGQLLSNPQDAIAALDENVKQHALDTIKTLTADEWERVRRLYGMLKRAGKVDQLLVYEFARDIVKSCKGEENMEKFLSEFDADQSEAAFKFGLTLLTIFHASFVLAGSNDEVLTFSNSKTDQRAFPELAHSARISRSKNPEEIFQRMPVQRRNFFSGHNRRCDVLRNSMAKIAPRKYVNPAYAHVKSRYMDALKPKPRMGSARTKGYYRSPGSQNSRDQNQAKSRTAPCTNERQRLSMLYDQDDRPTTESTFASTTEIESATAESEKASELLGDSYKTASSRRNKILNVPSNSMISLVKPRKLCNSLASDSETEPDTGKCKKLSMKTGHYQGMGDCSKPQRTNQSKIDNDRTDKSVSTEMETASKPSWKLLKIPPDDDSDATASSCEEKVWKSSNSTMDSSKIELARSK</sequence>
<feature type="compositionally biased region" description="Polar residues" evidence="6">
    <location>
        <begin position="356"/>
        <end position="376"/>
    </location>
</feature>
<dbReference type="SUPFAM" id="SSF57903">
    <property type="entry name" value="FYVE/PHD zinc finger"/>
    <property type="match status" value="1"/>
</dbReference>
<evidence type="ECO:0000313" key="8">
    <source>
        <dbReference type="EMBL" id="BES99305.1"/>
    </source>
</evidence>
<feature type="domain" description="PHD-type" evidence="7">
    <location>
        <begin position="1"/>
        <end position="57"/>
    </location>
</feature>
<protein>
    <recommendedName>
        <fullName evidence="7">PHD-type domain-containing protein</fullName>
    </recommendedName>
</protein>
<proteinExistence type="predicted"/>
<dbReference type="InterPro" id="IPR019787">
    <property type="entry name" value="Znf_PHD-finger"/>
</dbReference>